<dbReference type="InterPro" id="IPR036615">
    <property type="entry name" value="Mur_ligase_C_dom_sf"/>
</dbReference>
<feature type="binding site" evidence="8">
    <location>
        <begin position="153"/>
        <end position="154"/>
    </location>
    <ligand>
        <name>UDP-N-acetyl-alpha-D-muramoyl-L-alanyl-D-glutamate</name>
        <dbReference type="ChEBI" id="CHEBI:83900"/>
    </ligand>
</feature>
<dbReference type="EMBL" id="FUXM01000003">
    <property type="protein sequence ID" value="SJZ62170.1"/>
    <property type="molecule type" value="Genomic_DNA"/>
</dbReference>
<dbReference type="SUPFAM" id="SSF53623">
    <property type="entry name" value="MurD-like peptide ligases, catalytic domain"/>
    <property type="match status" value="1"/>
</dbReference>
<keyword evidence="8" id="KW-0963">Cytoplasm</keyword>
<dbReference type="InterPro" id="IPR005761">
    <property type="entry name" value="UDP-N-AcMur-Glu-dNH2Pim_ligase"/>
</dbReference>
<dbReference type="SUPFAM" id="SSF53244">
    <property type="entry name" value="MurD-like peptide ligases, peptide-binding domain"/>
    <property type="match status" value="1"/>
</dbReference>
<evidence type="ECO:0000259" key="11">
    <source>
        <dbReference type="Pfam" id="PF02875"/>
    </source>
</evidence>
<dbReference type="InterPro" id="IPR035911">
    <property type="entry name" value="MurE/MurF_N"/>
</dbReference>
<feature type="binding site" evidence="8">
    <location>
        <position position="463"/>
    </location>
    <ligand>
        <name>meso-2,6-diaminopimelate</name>
        <dbReference type="ChEBI" id="CHEBI:57791"/>
    </ligand>
</feature>
<evidence type="ECO:0000256" key="1">
    <source>
        <dbReference type="ARBA" id="ARBA00004752"/>
    </source>
</evidence>
<comment type="PTM">
    <text evidence="8">Carboxylation is probably crucial for Mg(2+) binding and, consequently, for the gamma-phosphate positioning of ATP.</text>
</comment>
<evidence type="ECO:0000256" key="8">
    <source>
        <dbReference type="HAMAP-Rule" id="MF_00208"/>
    </source>
</evidence>
<keyword evidence="8" id="KW-0547">Nucleotide-binding</keyword>
<dbReference type="NCBIfam" id="TIGR01085">
    <property type="entry name" value="murE"/>
    <property type="match status" value="1"/>
</dbReference>
<evidence type="ECO:0000259" key="10">
    <source>
        <dbReference type="Pfam" id="PF01225"/>
    </source>
</evidence>
<gene>
    <name evidence="8" type="primary">murE</name>
    <name evidence="13" type="ORF">SAMN02745885_00432</name>
</gene>
<dbReference type="Gene3D" id="3.90.190.20">
    <property type="entry name" value="Mur ligase, C-terminal domain"/>
    <property type="match status" value="1"/>
</dbReference>
<evidence type="ECO:0000256" key="9">
    <source>
        <dbReference type="RuleBase" id="RU004135"/>
    </source>
</evidence>
<accession>A0A1T4M581</accession>
<feature type="short sequence motif" description="Meso-diaminopimelate recognition motif" evidence="8">
    <location>
        <begin position="409"/>
        <end position="412"/>
    </location>
</feature>
<dbReference type="HAMAP" id="MF_00208">
    <property type="entry name" value="MurE"/>
    <property type="match status" value="1"/>
</dbReference>
<evidence type="ECO:0000256" key="4">
    <source>
        <dbReference type="ARBA" id="ARBA00022960"/>
    </source>
</evidence>
<evidence type="ECO:0000313" key="13">
    <source>
        <dbReference type="EMBL" id="SJZ62170.1"/>
    </source>
</evidence>
<dbReference type="PANTHER" id="PTHR23135:SF4">
    <property type="entry name" value="UDP-N-ACETYLMURAMOYL-L-ALANYL-D-GLUTAMATE--2,6-DIAMINOPIMELATE LIGASE MURE HOMOLOG, CHLOROPLASTIC"/>
    <property type="match status" value="1"/>
</dbReference>
<feature type="binding site" evidence="8">
    <location>
        <position position="385"/>
    </location>
    <ligand>
        <name>meso-2,6-diaminopimelate</name>
        <dbReference type="ChEBI" id="CHEBI:57791"/>
    </ligand>
</feature>
<reference evidence="14" key="1">
    <citation type="submission" date="2017-02" db="EMBL/GenBank/DDBJ databases">
        <authorList>
            <person name="Varghese N."/>
            <person name="Submissions S."/>
        </authorList>
    </citation>
    <scope>NUCLEOTIDE SEQUENCE [LARGE SCALE GENOMIC DNA]</scope>
    <source>
        <strain evidence="14">DSM 16521</strain>
    </source>
</reference>
<dbReference type="Pfam" id="PF08245">
    <property type="entry name" value="Mur_ligase_M"/>
    <property type="match status" value="1"/>
</dbReference>
<organism evidence="13 14">
    <name type="scientific">Carboxydocella sporoproducens DSM 16521</name>
    <dbReference type="NCBI Taxonomy" id="1121270"/>
    <lineage>
        <taxon>Bacteria</taxon>
        <taxon>Bacillati</taxon>
        <taxon>Bacillota</taxon>
        <taxon>Clostridia</taxon>
        <taxon>Eubacteriales</taxon>
        <taxon>Clostridiales Family XVI. Incertae Sedis</taxon>
        <taxon>Carboxydocella</taxon>
    </lineage>
</organism>
<evidence type="ECO:0000313" key="14">
    <source>
        <dbReference type="Proteomes" id="UP000189933"/>
    </source>
</evidence>
<keyword evidence="6 8" id="KW-0131">Cell cycle</keyword>
<comment type="caution">
    <text evidence="8">Lacks conserved residue(s) required for the propagation of feature annotation.</text>
</comment>
<dbReference type="Pfam" id="PF02875">
    <property type="entry name" value="Mur_ligase_C"/>
    <property type="match status" value="1"/>
</dbReference>
<feature type="binding site" evidence="8">
    <location>
        <position position="467"/>
    </location>
    <ligand>
        <name>meso-2,6-diaminopimelate</name>
        <dbReference type="ChEBI" id="CHEBI:57791"/>
    </ligand>
</feature>
<feature type="binding site" evidence="8">
    <location>
        <begin position="111"/>
        <end position="117"/>
    </location>
    <ligand>
        <name>ATP</name>
        <dbReference type="ChEBI" id="CHEBI:30616"/>
    </ligand>
</feature>
<feature type="domain" description="Mur ligase C-terminal" evidence="11">
    <location>
        <begin position="333"/>
        <end position="465"/>
    </location>
</feature>
<dbReference type="Proteomes" id="UP000189933">
    <property type="component" value="Unassembled WGS sequence"/>
</dbReference>
<dbReference type="InterPro" id="IPR036565">
    <property type="entry name" value="Mur-like_cat_sf"/>
</dbReference>
<sequence length="493" mass="53716">MILSELLQGLKTSQVIGPLAVEIKGIAHDSRRVEPGFLFVAIPGFRVDGHAFIPQALAAGAVAVVGEKKPADWPENVTWIEVPDSRRALAPLAARFYGYPASKLTLIGVTGTNGKTTTTHLVEAILRKAGHKVGLMGTIYNRLGEEILPAENTTPLPLELQANLKHMVERGASHVVMEVSSHGLDLGRVDECYFAVGIFTNLTQDHLDYHGTLENYRAAKALLFKKERCRIAVINLDDAQGDYFRQLAEREGLEVWTYGRQKGAMVRALHPRITASGVSFQVVTPRGEAEIQLQLTGDFNVYNALAALGAGLALGYELDLIKQALAAVPGVAGRFEKVEAGQPFTVIVDYAHTPDGLDNVCRTARQLVPAGQGRLITVFGCGGDRDRGKRPKMGAIAARYSDYVIITSDNPRTEDPAAILDEIEPGVREAGGNVPYEKIVDRRAGIRRALELAQPGDLVLIAGKGHETYQIIGQQVLPFDDRQVVREEWQRKG</sequence>
<comment type="pathway">
    <text evidence="1 8 9">Cell wall biogenesis; peptidoglycan biosynthesis.</text>
</comment>
<dbReference type="GO" id="GO:0000287">
    <property type="term" value="F:magnesium ion binding"/>
    <property type="evidence" value="ECO:0007669"/>
    <property type="project" value="UniProtKB-UniRule"/>
</dbReference>
<feature type="binding site" evidence="8">
    <location>
        <position position="180"/>
    </location>
    <ligand>
        <name>UDP-N-acetyl-alpha-D-muramoyl-L-alanyl-D-glutamate</name>
        <dbReference type="ChEBI" id="CHEBI:83900"/>
    </ligand>
</feature>
<keyword evidence="4 8" id="KW-0133">Cell shape</keyword>
<comment type="function">
    <text evidence="8">Catalyzes the addition of meso-diaminopimelic acid to the nucleotide precursor UDP-N-acetylmuramoyl-L-alanyl-D-glutamate (UMAG) in the biosynthesis of bacterial cell-wall peptidoglycan.</text>
</comment>
<evidence type="ECO:0000256" key="3">
    <source>
        <dbReference type="ARBA" id="ARBA00022618"/>
    </source>
</evidence>
<keyword evidence="8" id="KW-0460">Magnesium</keyword>
<evidence type="ECO:0000256" key="2">
    <source>
        <dbReference type="ARBA" id="ARBA00005898"/>
    </source>
</evidence>
<dbReference type="GO" id="GO:0009252">
    <property type="term" value="P:peptidoglycan biosynthetic process"/>
    <property type="evidence" value="ECO:0007669"/>
    <property type="project" value="UniProtKB-UniRule"/>
</dbReference>
<dbReference type="Gene3D" id="3.40.1390.10">
    <property type="entry name" value="MurE/MurF, N-terminal domain"/>
    <property type="match status" value="1"/>
</dbReference>
<proteinExistence type="inferred from homology"/>
<dbReference type="NCBIfam" id="NF001126">
    <property type="entry name" value="PRK00139.1-4"/>
    <property type="match status" value="1"/>
</dbReference>
<feature type="modified residue" description="N6-carboxylysine" evidence="8">
    <location>
        <position position="220"/>
    </location>
</feature>
<dbReference type="GO" id="GO:0071555">
    <property type="term" value="P:cell wall organization"/>
    <property type="evidence" value="ECO:0007669"/>
    <property type="project" value="UniProtKB-KW"/>
</dbReference>
<keyword evidence="3 8" id="KW-0132">Cell division</keyword>
<keyword evidence="8" id="KW-0067">ATP-binding</keyword>
<evidence type="ECO:0000256" key="5">
    <source>
        <dbReference type="ARBA" id="ARBA00022984"/>
    </source>
</evidence>
<evidence type="ECO:0000256" key="6">
    <source>
        <dbReference type="ARBA" id="ARBA00023306"/>
    </source>
</evidence>
<dbReference type="EC" id="6.3.2.13" evidence="8"/>
<feature type="binding site" evidence="8">
    <location>
        <position position="152"/>
    </location>
    <ligand>
        <name>UDP-N-acetyl-alpha-D-muramoyl-L-alanyl-D-glutamate</name>
        <dbReference type="ChEBI" id="CHEBI:83900"/>
    </ligand>
</feature>
<comment type="catalytic activity">
    <reaction evidence="8">
        <text>UDP-N-acetyl-alpha-D-muramoyl-L-alanyl-D-glutamate + meso-2,6-diaminopimelate + ATP = UDP-N-acetyl-alpha-D-muramoyl-L-alanyl-gamma-D-glutamyl-meso-2,6-diaminopimelate + ADP + phosphate + H(+)</text>
        <dbReference type="Rhea" id="RHEA:23676"/>
        <dbReference type="ChEBI" id="CHEBI:15378"/>
        <dbReference type="ChEBI" id="CHEBI:30616"/>
        <dbReference type="ChEBI" id="CHEBI:43474"/>
        <dbReference type="ChEBI" id="CHEBI:57791"/>
        <dbReference type="ChEBI" id="CHEBI:83900"/>
        <dbReference type="ChEBI" id="CHEBI:83905"/>
        <dbReference type="ChEBI" id="CHEBI:456216"/>
        <dbReference type="EC" id="6.3.2.13"/>
    </reaction>
</comment>
<dbReference type="InterPro" id="IPR004101">
    <property type="entry name" value="Mur_ligase_C"/>
</dbReference>
<dbReference type="Pfam" id="PF01225">
    <property type="entry name" value="Mur_ligase"/>
    <property type="match status" value="1"/>
</dbReference>
<feature type="binding site" evidence="8">
    <location>
        <position position="30"/>
    </location>
    <ligand>
        <name>UDP-N-acetyl-alpha-D-muramoyl-L-alanyl-D-glutamate</name>
        <dbReference type="ChEBI" id="CHEBI:83900"/>
    </ligand>
</feature>
<dbReference type="PANTHER" id="PTHR23135">
    <property type="entry name" value="MUR LIGASE FAMILY MEMBER"/>
    <property type="match status" value="1"/>
</dbReference>
<feature type="domain" description="Mur ligase central" evidence="12">
    <location>
        <begin position="109"/>
        <end position="310"/>
    </location>
</feature>
<feature type="binding site" evidence="8">
    <location>
        <position position="188"/>
    </location>
    <ligand>
        <name>UDP-N-acetyl-alpha-D-muramoyl-L-alanyl-D-glutamate</name>
        <dbReference type="ChEBI" id="CHEBI:83900"/>
    </ligand>
</feature>
<comment type="cofactor">
    <cofactor evidence="8">
        <name>Mg(2+)</name>
        <dbReference type="ChEBI" id="CHEBI:18420"/>
    </cofactor>
</comment>
<keyword evidence="7 8" id="KW-0961">Cell wall biogenesis/degradation</keyword>
<keyword evidence="14" id="KW-1185">Reference proteome</keyword>
<dbReference type="GO" id="GO:0008360">
    <property type="term" value="P:regulation of cell shape"/>
    <property type="evidence" value="ECO:0007669"/>
    <property type="project" value="UniProtKB-KW"/>
</dbReference>
<dbReference type="NCBIfam" id="NF001124">
    <property type="entry name" value="PRK00139.1-2"/>
    <property type="match status" value="1"/>
</dbReference>
<dbReference type="RefSeq" id="WP_078664582.1">
    <property type="nucleotide sequence ID" value="NZ_FUXM01000003.1"/>
</dbReference>
<dbReference type="OrthoDB" id="9800958at2"/>
<dbReference type="GO" id="GO:0051301">
    <property type="term" value="P:cell division"/>
    <property type="evidence" value="ECO:0007669"/>
    <property type="project" value="UniProtKB-KW"/>
</dbReference>
<name>A0A1T4M581_9FIRM</name>
<comment type="subcellular location">
    <subcellularLocation>
        <location evidence="8 9">Cytoplasm</location>
    </subcellularLocation>
</comment>
<dbReference type="UniPathway" id="UPA00219"/>
<dbReference type="GO" id="GO:0005524">
    <property type="term" value="F:ATP binding"/>
    <property type="evidence" value="ECO:0007669"/>
    <property type="project" value="UniProtKB-UniRule"/>
</dbReference>
<keyword evidence="5 8" id="KW-0573">Peptidoglycan synthesis</keyword>
<dbReference type="GO" id="GO:0008765">
    <property type="term" value="F:UDP-N-acetylmuramoylalanyl-D-glutamate-2,6-diaminopimelate ligase activity"/>
    <property type="evidence" value="ECO:0007669"/>
    <property type="project" value="UniProtKB-UniRule"/>
</dbReference>
<dbReference type="InterPro" id="IPR000713">
    <property type="entry name" value="Mur_ligase_N"/>
</dbReference>
<keyword evidence="8 13" id="KW-0436">Ligase</keyword>
<dbReference type="AlphaFoldDB" id="A0A1T4M581"/>
<dbReference type="InterPro" id="IPR013221">
    <property type="entry name" value="Mur_ligase_cen"/>
</dbReference>
<evidence type="ECO:0000259" key="12">
    <source>
        <dbReference type="Pfam" id="PF08245"/>
    </source>
</evidence>
<feature type="binding site" evidence="8">
    <location>
        <begin position="409"/>
        <end position="412"/>
    </location>
    <ligand>
        <name>meso-2,6-diaminopimelate</name>
        <dbReference type="ChEBI" id="CHEBI:57791"/>
    </ligand>
</feature>
<protein>
    <recommendedName>
        <fullName evidence="8">UDP-N-acetylmuramoyl-L-alanyl-D-glutamate--2,6-diaminopimelate ligase</fullName>
        <ecNumber evidence="8">6.3.2.13</ecNumber>
    </recommendedName>
    <alternativeName>
        <fullName evidence="8">Meso-A2pm-adding enzyme</fullName>
    </alternativeName>
    <alternativeName>
        <fullName evidence="8">Meso-diaminopimelate-adding enzyme</fullName>
    </alternativeName>
    <alternativeName>
        <fullName evidence="8">UDP-MurNAc-L-Ala-D-Glu:meso-diaminopimelate ligase</fullName>
    </alternativeName>
    <alternativeName>
        <fullName evidence="8">UDP-MurNAc-tripeptide synthetase</fullName>
    </alternativeName>
    <alternativeName>
        <fullName evidence="8">UDP-N-acetylmuramyl-tripeptide synthetase</fullName>
    </alternativeName>
</protein>
<feature type="domain" description="Mur ligase N-terminal catalytic" evidence="10">
    <location>
        <begin position="22"/>
        <end position="97"/>
    </location>
</feature>
<dbReference type="Gene3D" id="3.40.1190.10">
    <property type="entry name" value="Mur-like, catalytic domain"/>
    <property type="match status" value="1"/>
</dbReference>
<dbReference type="SUPFAM" id="SSF63418">
    <property type="entry name" value="MurE/MurF N-terminal domain"/>
    <property type="match status" value="1"/>
</dbReference>
<comment type="similarity">
    <text evidence="2 8">Belongs to the MurCDEF family. MurE subfamily.</text>
</comment>
<evidence type="ECO:0000256" key="7">
    <source>
        <dbReference type="ARBA" id="ARBA00023316"/>
    </source>
</evidence>
<dbReference type="GO" id="GO:0005737">
    <property type="term" value="C:cytoplasm"/>
    <property type="evidence" value="ECO:0007669"/>
    <property type="project" value="UniProtKB-SubCell"/>
</dbReference>